<dbReference type="Pfam" id="PF07866">
    <property type="entry name" value="DUF1653"/>
    <property type="match status" value="1"/>
</dbReference>
<dbReference type="Proteomes" id="UP001207228">
    <property type="component" value="Unassembled WGS sequence"/>
</dbReference>
<dbReference type="InterPro" id="IPR037135">
    <property type="entry name" value="DUF1653-like_dom_sf"/>
</dbReference>
<feature type="domain" description="DUF1653" evidence="1">
    <location>
        <begin position="4"/>
        <end position="64"/>
    </location>
</feature>
<proteinExistence type="predicted"/>
<dbReference type="EMBL" id="JAPFQO010000014">
    <property type="protein sequence ID" value="MCX2741999.1"/>
    <property type="molecule type" value="Genomic_DNA"/>
</dbReference>
<dbReference type="Gene3D" id="2.30.30.320">
    <property type="entry name" value="DUF1653-like domain"/>
    <property type="match status" value="1"/>
</dbReference>
<keyword evidence="3" id="KW-1185">Reference proteome</keyword>
<accession>A0ABT3RKT7</accession>
<evidence type="ECO:0000259" key="1">
    <source>
        <dbReference type="Pfam" id="PF07866"/>
    </source>
</evidence>
<organism evidence="2 3">
    <name type="scientific">Pontibacter anaerobius</name>
    <dbReference type="NCBI Taxonomy" id="2993940"/>
    <lineage>
        <taxon>Bacteria</taxon>
        <taxon>Pseudomonadati</taxon>
        <taxon>Bacteroidota</taxon>
        <taxon>Cytophagia</taxon>
        <taxon>Cytophagales</taxon>
        <taxon>Hymenobacteraceae</taxon>
        <taxon>Pontibacter</taxon>
    </lineage>
</organism>
<name>A0ABT3RKT7_9BACT</name>
<evidence type="ECO:0000313" key="3">
    <source>
        <dbReference type="Proteomes" id="UP001207228"/>
    </source>
</evidence>
<protein>
    <submittedName>
        <fullName evidence="2">DUF1653 domain-containing protein</fullName>
    </submittedName>
</protein>
<comment type="caution">
    <text evidence="2">The sequence shown here is derived from an EMBL/GenBank/DDBJ whole genome shotgun (WGS) entry which is preliminary data.</text>
</comment>
<reference evidence="2 3" key="1">
    <citation type="submission" date="2022-11" db="EMBL/GenBank/DDBJ databases">
        <title>The characterization of three novel Bacteroidetes species and genomic analysis of their roles in tidal elemental geochemical cycles.</title>
        <authorList>
            <person name="Ma K.-J."/>
        </authorList>
    </citation>
    <scope>NUCLEOTIDE SEQUENCE [LARGE SCALE GENOMIC DNA]</scope>
    <source>
        <strain evidence="2 3">M82</strain>
    </source>
</reference>
<dbReference type="InterPro" id="IPR023387">
    <property type="entry name" value="DUF1653-like_dom"/>
</dbReference>
<evidence type="ECO:0000313" key="2">
    <source>
        <dbReference type="EMBL" id="MCX2741999.1"/>
    </source>
</evidence>
<sequence>MKLGIYKHFKGDYYKIISFALHSETEEVFAVYHKLDNPDKLWIRPLSMFNNVLEHNNEKIERFKFITNEQNKNIG</sequence>
<gene>
    <name evidence="2" type="ORF">OO017_18720</name>
</gene>
<dbReference type="RefSeq" id="WP_266054231.1">
    <property type="nucleotide sequence ID" value="NZ_JAPFQO010000014.1"/>
</dbReference>